<name>A0ACC2YY77_9PEZI</name>
<dbReference type="Proteomes" id="UP001172680">
    <property type="component" value="Unassembled WGS sequence"/>
</dbReference>
<proteinExistence type="predicted"/>
<evidence type="ECO:0000313" key="1">
    <source>
        <dbReference type="EMBL" id="KAJ9640352.1"/>
    </source>
</evidence>
<comment type="caution">
    <text evidence="1">The sequence shown here is derived from an EMBL/GenBank/DDBJ whole genome shotgun (WGS) entry which is preliminary data.</text>
</comment>
<protein>
    <submittedName>
        <fullName evidence="1">Uncharacterized protein</fullName>
    </submittedName>
</protein>
<sequence length="329" mass="35860">MWSSTPNVDYERISEWRAGGVPLDAKSSRYRHTPKYSDGCLRSLPRKSSTFSSHAADLQRKPMPGCNNFTETNFTYKVNLNDRNSQNSTSFEATWEWAAEGANRTAIHSFPNVNLNSALLPLQLVDIFEARLNASWSIAPVADAGAKTSATTLAEMDVMTNVALDMFLAEDEAAANSTTNATHEIMIWQAAYGGLEPIGWGALAHDYAPTLKVGKTTYTLSHGYNGNNQSVYTWMPETNLTSINVDVAPFIHYLWRKEYLAGELYLGLMQFGSEAVHSAEGQNITFTAESVFMDIQKGEPKVGGAASVSRPALAVLGAGLLVAACSGLW</sequence>
<dbReference type="EMBL" id="JAPDRP010000017">
    <property type="protein sequence ID" value="KAJ9640352.1"/>
    <property type="molecule type" value="Genomic_DNA"/>
</dbReference>
<organism evidence="1 2">
    <name type="scientific">Coniosporium tulheliwenetii</name>
    <dbReference type="NCBI Taxonomy" id="3383036"/>
    <lineage>
        <taxon>Eukaryota</taxon>
        <taxon>Fungi</taxon>
        <taxon>Dikarya</taxon>
        <taxon>Ascomycota</taxon>
        <taxon>Pezizomycotina</taxon>
        <taxon>Dothideomycetes</taxon>
        <taxon>Dothideomycetes incertae sedis</taxon>
        <taxon>Coniosporium</taxon>
    </lineage>
</organism>
<reference evidence="1" key="1">
    <citation type="submission" date="2022-10" db="EMBL/GenBank/DDBJ databases">
        <title>Culturing micro-colonial fungi from biological soil crusts in the Mojave desert and describing Neophaeococcomyces mojavensis, and introducing the new genera and species Taxawa tesnikishii.</title>
        <authorList>
            <person name="Kurbessoian T."/>
            <person name="Stajich J.E."/>
        </authorList>
    </citation>
    <scope>NUCLEOTIDE SEQUENCE</scope>
    <source>
        <strain evidence="1">JES_115</strain>
    </source>
</reference>
<evidence type="ECO:0000313" key="2">
    <source>
        <dbReference type="Proteomes" id="UP001172680"/>
    </source>
</evidence>
<accession>A0ACC2YY77</accession>
<keyword evidence="2" id="KW-1185">Reference proteome</keyword>
<gene>
    <name evidence="1" type="ORF">H2199_005891</name>
</gene>